<comment type="pathway">
    <text evidence="2">Glycolipid biosynthesis; glycosylphosphatidylinositol-anchor biosynthesis.</text>
</comment>
<evidence type="ECO:0000256" key="6">
    <source>
        <dbReference type="ARBA" id="ARBA00022989"/>
    </source>
</evidence>
<name>A0A267FZ28_9PLAT</name>
<feature type="transmembrane region" description="Helical" evidence="8">
    <location>
        <begin position="231"/>
        <end position="254"/>
    </location>
</feature>
<evidence type="ECO:0000256" key="3">
    <source>
        <dbReference type="ARBA" id="ARBA00008321"/>
    </source>
</evidence>
<keyword evidence="4" id="KW-0337">GPI-anchor biosynthesis</keyword>
<keyword evidence="7 8" id="KW-0472">Membrane</keyword>
<accession>A0A267FZ28</accession>
<keyword evidence="6 8" id="KW-1133">Transmembrane helix</keyword>
<comment type="subcellular location">
    <subcellularLocation>
        <location evidence="1">Membrane</location>
        <topology evidence="1">Multi-pass membrane protein</topology>
    </subcellularLocation>
</comment>
<gene>
    <name evidence="9" type="ORF">BOX15_Mlig003272g2</name>
</gene>
<evidence type="ECO:0000256" key="1">
    <source>
        <dbReference type="ARBA" id="ARBA00004141"/>
    </source>
</evidence>
<dbReference type="EMBL" id="NIVC01000654">
    <property type="protein sequence ID" value="PAA79088.1"/>
    <property type="molecule type" value="Genomic_DNA"/>
</dbReference>
<evidence type="ECO:0000256" key="5">
    <source>
        <dbReference type="ARBA" id="ARBA00022692"/>
    </source>
</evidence>
<dbReference type="AlphaFoldDB" id="A0A267FZ28"/>
<feature type="transmembrane region" description="Helical" evidence="8">
    <location>
        <begin position="125"/>
        <end position="149"/>
    </location>
</feature>
<feature type="transmembrane region" description="Helical" evidence="8">
    <location>
        <begin position="84"/>
        <end position="104"/>
    </location>
</feature>
<feature type="transmembrane region" description="Helical" evidence="8">
    <location>
        <begin position="200"/>
        <end position="219"/>
    </location>
</feature>
<evidence type="ECO:0000313" key="9">
    <source>
        <dbReference type="EMBL" id="PAA79088.1"/>
    </source>
</evidence>
<dbReference type="STRING" id="282301.A0A267FZ28"/>
<protein>
    <recommendedName>
        <fullName evidence="11">Phosphatidylinositol N-acetylglucosaminyltransferase subunit C</fullName>
    </recommendedName>
</protein>
<feature type="non-terminal residue" evidence="9">
    <location>
        <position position="1"/>
    </location>
</feature>
<dbReference type="Proteomes" id="UP000215902">
    <property type="component" value="Unassembled WGS sequence"/>
</dbReference>
<dbReference type="InterPro" id="IPR009450">
    <property type="entry name" value="Plno_GlcNAc_GPI2"/>
</dbReference>
<dbReference type="GO" id="GO:0000506">
    <property type="term" value="C:glycosylphosphatidylinositol-N-acetylglucosaminyltransferase (GPI-GnT) complex"/>
    <property type="evidence" value="ECO:0007669"/>
    <property type="project" value="TreeGrafter"/>
</dbReference>
<dbReference type="Pfam" id="PF06432">
    <property type="entry name" value="GPI2"/>
    <property type="match status" value="1"/>
</dbReference>
<dbReference type="GO" id="GO:0006506">
    <property type="term" value="P:GPI anchor biosynthetic process"/>
    <property type="evidence" value="ECO:0007669"/>
    <property type="project" value="UniProtKB-UniPathway"/>
</dbReference>
<dbReference type="OrthoDB" id="196709at2759"/>
<dbReference type="PANTHER" id="PTHR12982">
    <property type="entry name" value="PHOSPHATIDYLINOSITOL GLYCAN, CLASS C"/>
    <property type="match status" value="1"/>
</dbReference>
<evidence type="ECO:0008006" key="11">
    <source>
        <dbReference type="Google" id="ProtNLM"/>
    </source>
</evidence>
<sequence>QSAAMHSGSISHRKCLHKPSWPERPDNFTGDDFLEDLKRNLYVKRHSLLTVVVATGRVFQHFCSLCLFVQAYCLMLQGTLAPETVLFGLGMLAPPLYLAYLFCASGSADKSDLSPMRTAFGHCRLLLVLTAFTLMWSPLLKSLTATISTDTIHAMTAFFLTANLLFHDYGGSAAIVSKSFSLNSAVFAAICLASRLPSSLHTFTTVELALFVFAFWPELRRNMSVGLHSPFQPVLSLGLTFLLNLAAQCAMCFISMPAACCFLLLSCFIMLICPIMFVAMQAQKNNIHGPWDEAVIH</sequence>
<organism evidence="9 10">
    <name type="scientific">Macrostomum lignano</name>
    <dbReference type="NCBI Taxonomy" id="282301"/>
    <lineage>
        <taxon>Eukaryota</taxon>
        <taxon>Metazoa</taxon>
        <taxon>Spiralia</taxon>
        <taxon>Lophotrochozoa</taxon>
        <taxon>Platyhelminthes</taxon>
        <taxon>Rhabditophora</taxon>
        <taxon>Macrostomorpha</taxon>
        <taxon>Macrostomida</taxon>
        <taxon>Macrostomidae</taxon>
        <taxon>Macrostomum</taxon>
    </lineage>
</organism>
<proteinExistence type="inferred from homology"/>
<evidence type="ECO:0000256" key="7">
    <source>
        <dbReference type="ARBA" id="ARBA00023136"/>
    </source>
</evidence>
<comment type="caution">
    <text evidence="9">The sequence shown here is derived from an EMBL/GenBank/DDBJ whole genome shotgun (WGS) entry which is preliminary data.</text>
</comment>
<evidence type="ECO:0000256" key="2">
    <source>
        <dbReference type="ARBA" id="ARBA00004687"/>
    </source>
</evidence>
<evidence type="ECO:0000313" key="10">
    <source>
        <dbReference type="Proteomes" id="UP000215902"/>
    </source>
</evidence>
<keyword evidence="5 8" id="KW-0812">Transmembrane</keyword>
<comment type="similarity">
    <text evidence="3">Belongs to the PIGC family.</text>
</comment>
<dbReference type="PANTHER" id="PTHR12982:SF0">
    <property type="entry name" value="PHOSPHATIDYLINOSITOL N-ACETYLGLUCOSAMINYLTRANSFERASE SUBUNIT C"/>
    <property type="match status" value="1"/>
</dbReference>
<evidence type="ECO:0000256" key="8">
    <source>
        <dbReference type="SAM" id="Phobius"/>
    </source>
</evidence>
<dbReference type="PIRSF" id="PIRSF016104">
    <property type="entry name" value="GPI2"/>
    <property type="match status" value="1"/>
</dbReference>
<dbReference type="UniPathway" id="UPA00196"/>
<reference evidence="9 10" key="1">
    <citation type="submission" date="2017-06" db="EMBL/GenBank/DDBJ databases">
        <title>A platform for efficient transgenesis in Macrostomum lignano, a flatworm model organism for stem cell research.</title>
        <authorList>
            <person name="Berezikov E."/>
        </authorList>
    </citation>
    <scope>NUCLEOTIDE SEQUENCE [LARGE SCALE GENOMIC DNA]</scope>
    <source>
        <strain evidence="9">DV1</strain>
        <tissue evidence="9">Whole organism</tissue>
    </source>
</reference>
<feature type="transmembrane region" description="Helical" evidence="8">
    <location>
        <begin position="48"/>
        <end position="72"/>
    </location>
</feature>
<evidence type="ECO:0000256" key="4">
    <source>
        <dbReference type="ARBA" id="ARBA00022502"/>
    </source>
</evidence>
<feature type="transmembrane region" description="Helical" evidence="8">
    <location>
        <begin position="261"/>
        <end position="282"/>
    </location>
</feature>
<keyword evidence="10" id="KW-1185">Reference proteome</keyword>